<evidence type="ECO:0000313" key="7">
    <source>
        <dbReference type="EMBL" id="SHE59115.1"/>
    </source>
</evidence>
<evidence type="ECO:0000256" key="3">
    <source>
        <dbReference type="ARBA" id="ARBA00022737"/>
    </source>
</evidence>
<dbReference type="STRING" id="366533.SAMN05444339_101821"/>
<dbReference type="InterPro" id="IPR011004">
    <property type="entry name" value="Trimer_LpxA-like_sf"/>
</dbReference>
<gene>
    <name evidence="7" type="ORF">SAMN05444339_101821</name>
</gene>
<protein>
    <submittedName>
        <fullName evidence="7">Sugar O-acyltransferase, sialic acid O-acetyltransferase NeuD family</fullName>
    </submittedName>
</protein>
<dbReference type="InterPro" id="IPR018357">
    <property type="entry name" value="Hexapep_transf_CS"/>
</dbReference>
<feature type="active site" description="Proton acceptor" evidence="5">
    <location>
        <position position="134"/>
    </location>
</feature>
<feature type="binding site" evidence="6">
    <location>
        <position position="64"/>
    </location>
    <ligand>
        <name>substrate</name>
    </ligand>
</feature>
<dbReference type="Pfam" id="PF00132">
    <property type="entry name" value="Hexapep"/>
    <property type="match status" value="2"/>
</dbReference>
<dbReference type="Proteomes" id="UP000183987">
    <property type="component" value="Unassembled WGS sequence"/>
</dbReference>
<dbReference type="InterPro" id="IPR001451">
    <property type="entry name" value="Hexapep"/>
</dbReference>
<name>A0A1M4UR05_LOKAT</name>
<dbReference type="OrthoDB" id="9815592at2"/>
<accession>A0A1M4UR05</accession>
<feature type="site" description="Increases basicity of active site His" evidence="5">
    <location>
        <position position="135"/>
    </location>
</feature>
<organism evidence="7 8">
    <name type="scientific">Loktanella atrilutea</name>
    <dbReference type="NCBI Taxonomy" id="366533"/>
    <lineage>
        <taxon>Bacteria</taxon>
        <taxon>Pseudomonadati</taxon>
        <taxon>Pseudomonadota</taxon>
        <taxon>Alphaproteobacteria</taxon>
        <taxon>Rhodobacterales</taxon>
        <taxon>Roseobacteraceae</taxon>
        <taxon>Loktanella</taxon>
    </lineage>
</organism>
<evidence type="ECO:0000256" key="2">
    <source>
        <dbReference type="ARBA" id="ARBA00022679"/>
    </source>
</evidence>
<evidence type="ECO:0000256" key="1">
    <source>
        <dbReference type="ARBA" id="ARBA00007274"/>
    </source>
</evidence>
<dbReference type="EMBL" id="FQUE01000001">
    <property type="protein sequence ID" value="SHE59115.1"/>
    <property type="molecule type" value="Genomic_DNA"/>
</dbReference>
<dbReference type="SUPFAM" id="SSF51161">
    <property type="entry name" value="Trimeric LpxA-like enzymes"/>
    <property type="match status" value="1"/>
</dbReference>
<dbReference type="InterPro" id="IPR020019">
    <property type="entry name" value="AcTrfase_PglD-like"/>
</dbReference>
<reference evidence="8" key="1">
    <citation type="submission" date="2016-11" db="EMBL/GenBank/DDBJ databases">
        <authorList>
            <person name="Varghese N."/>
            <person name="Submissions S."/>
        </authorList>
    </citation>
    <scope>NUCLEOTIDE SEQUENCE [LARGE SCALE GENOMIC DNA]</scope>
    <source>
        <strain evidence="8">DSM 29326</strain>
    </source>
</reference>
<dbReference type="AlphaFoldDB" id="A0A1M4UR05"/>
<dbReference type="CDD" id="cd03360">
    <property type="entry name" value="LbH_AT_putative"/>
    <property type="match status" value="1"/>
</dbReference>
<dbReference type="PANTHER" id="PTHR43300:SF7">
    <property type="entry name" value="UDP-N-ACETYLBACILLOSAMINE N-ACETYLTRANSFERASE"/>
    <property type="match status" value="1"/>
</dbReference>
<dbReference type="PANTHER" id="PTHR43300">
    <property type="entry name" value="ACETYLTRANSFERASE"/>
    <property type="match status" value="1"/>
</dbReference>
<dbReference type="InterPro" id="IPR050179">
    <property type="entry name" value="Trans_hexapeptide_repeat"/>
</dbReference>
<keyword evidence="3" id="KW-0677">Repeat</keyword>
<dbReference type="RefSeq" id="WP_072855869.1">
    <property type="nucleotide sequence ID" value="NZ_FQUE01000001.1"/>
</dbReference>
<dbReference type="GO" id="GO:0016746">
    <property type="term" value="F:acyltransferase activity"/>
    <property type="evidence" value="ECO:0007669"/>
    <property type="project" value="UniProtKB-KW"/>
</dbReference>
<evidence type="ECO:0000313" key="8">
    <source>
        <dbReference type="Proteomes" id="UP000183987"/>
    </source>
</evidence>
<comment type="similarity">
    <text evidence="1">Belongs to the transferase hexapeptide repeat family.</text>
</comment>
<dbReference type="Gene3D" id="2.160.10.10">
    <property type="entry name" value="Hexapeptide repeat proteins"/>
    <property type="match status" value="1"/>
</dbReference>
<sequence length="215" mass="22352">MTRLVLVGLGGNTLELLDLAAATFDVAAILSENQDHTPDFEGIPVVPFADAKLFTDCQFVFLIGSEKSYTRRSAMIARLGIPDDKFATLTDPRAIISHRATIGRGAVCSAGVAVMARAVVKDHVMIMPYSIVHHDSRIGRCSIVGSHVTIAGRVTVGSNCYIGSASAIRNGVTIGDGALIGMGANVVADVAPGAIMVGNPARPLTPRDGDGSGRP</sequence>
<evidence type="ECO:0000256" key="4">
    <source>
        <dbReference type="ARBA" id="ARBA00023315"/>
    </source>
</evidence>
<keyword evidence="4 7" id="KW-0012">Acyltransferase</keyword>
<evidence type="ECO:0000256" key="6">
    <source>
        <dbReference type="PIRSR" id="PIRSR620019-2"/>
    </source>
</evidence>
<keyword evidence="8" id="KW-1185">Reference proteome</keyword>
<proteinExistence type="inferred from homology"/>
<evidence type="ECO:0000256" key="5">
    <source>
        <dbReference type="PIRSR" id="PIRSR620019-1"/>
    </source>
</evidence>
<dbReference type="PROSITE" id="PS00101">
    <property type="entry name" value="HEXAPEP_TRANSFERASES"/>
    <property type="match status" value="1"/>
</dbReference>
<keyword evidence="2 7" id="KW-0808">Transferase</keyword>